<dbReference type="SUPFAM" id="SSF54523">
    <property type="entry name" value="Pili subunits"/>
    <property type="match status" value="1"/>
</dbReference>
<evidence type="ECO:0000256" key="2">
    <source>
        <dbReference type="SAM" id="Phobius"/>
    </source>
</evidence>
<protein>
    <recommendedName>
        <fullName evidence="5">Prepilin-type N-terminal cleavage/methylation domain-containing protein</fullName>
    </recommendedName>
</protein>
<comment type="caution">
    <text evidence="3">The sequence shown here is derived from an EMBL/GenBank/DDBJ whole genome shotgun (WGS) entry which is preliminary data.</text>
</comment>
<reference evidence="3" key="1">
    <citation type="submission" date="2021-01" db="EMBL/GenBank/DDBJ databases">
        <title>Modified the classification status of verrucomicrobia.</title>
        <authorList>
            <person name="Feng X."/>
        </authorList>
    </citation>
    <scope>NUCLEOTIDE SEQUENCE</scope>
    <source>
        <strain evidence="3">KCTC 22201</strain>
    </source>
</reference>
<feature type="region of interest" description="Disordered" evidence="1">
    <location>
        <begin position="106"/>
        <end position="132"/>
    </location>
</feature>
<keyword evidence="4" id="KW-1185">Reference proteome</keyword>
<evidence type="ECO:0000313" key="3">
    <source>
        <dbReference type="EMBL" id="MBK1827387.1"/>
    </source>
</evidence>
<dbReference type="InterPro" id="IPR012902">
    <property type="entry name" value="N_methyl_site"/>
</dbReference>
<proteinExistence type="predicted"/>
<feature type="transmembrane region" description="Helical" evidence="2">
    <location>
        <begin position="20"/>
        <end position="42"/>
    </location>
</feature>
<evidence type="ECO:0008006" key="5">
    <source>
        <dbReference type="Google" id="ProtNLM"/>
    </source>
</evidence>
<dbReference type="Proteomes" id="UP000658278">
    <property type="component" value="Unassembled WGS sequence"/>
</dbReference>
<dbReference type="PROSITE" id="PS00409">
    <property type="entry name" value="PROKAR_NTER_METHYL"/>
    <property type="match status" value="1"/>
</dbReference>
<dbReference type="AlphaFoldDB" id="A0A934VFV3"/>
<gene>
    <name evidence="3" type="ORF">JIN81_10160</name>
</gene>
<dbReference type="RefSeq" id="WP_200278839.1">
    <property type="nucleotide sequence ID" value="NZ_JAENII010000007.1"/>
</dbReference>
<accession>A0A934VFV3</accession>
<dbReference type="InterPro" id="IPR045584">
    <property type="entry name" value="Pilin-like"/>
</dbReference>
<keyword evidence="2" id="KW-0472">Membrane</keyword>
<name>A0A934VFV3_9BACT</name>
<keyword evidence="2" id="KW-1133">Transmembrane helix</keyword>
<evidence type="ECO:0000313" key="4">
    <source>
        <dbReference type="Proteomes" id="UP000658278"/>
    </source>
</evidence>
<keyword evidence="2" id="KW-0812">Transmembrane</keyword>
<sequence length="202" mass="22772">MTSAVRRTSNPGARAGFSLLEIIVVLSLMMLVIGGAIGAMYLNRDEARLNDAVQEIEVLAKRARTISTLQQRPYALEFTVSGVKLMPFAEAMMDEQDREFMIESRESDRSMLDDGSPAPAAQTGVRDSWQQEEDDPMLMLVRRWGSTDWIELKQRDSEVWRFDPNGICEPVGLRLEMDNGNWISAFFHPLTAAATEIESEIK</sequence>
<organism evidence="3 4">
    <name type="scientific">Haloferula rosea</name>
    <dbReference type="NCBI Taxonomy" id="490093"/>
    <lineage>
        <taxon>Bacteria</taxon>
        <taxon>Pseudomonadati</taxon>
        <taxon>Verrucomicrobiota</taxon>
        <taxon>Verrucomicrobiia</taxon>
        <taxon>Verrucomicrobiales</taxon>
        <taxon>Verrucomicrobiaceae</taxon>
        <taxon>Haloferula</taxon>
    </lineage>
</organism>
<evidence type="ECO:0000256" key="1">
    <source>
        <dbReference type="SAM" id="MobiDB-lite"/>
    </source>
</evidence>
<dbReference type="EMBL" id="JAENII010000007">
    <property type="protein sequence ID" value="MBK1827387.1"/>
    <property type="molecule type" value="Genomic_DNA"/>
</dbReference>